<keyword evidence="3" id="KW-1185">Reference proteome</keyword>
<dbReference type="PANTHER" id="PTHR43157:SF31">
    <property type="entry name" value="PHOSPHATIDYLINOSITOL-GLYCAN BIOSYNTHESIS CLASS F PROTEIN"/>
    <property type="match status" value="1"/>
</dbReference>
<reference evidence="2 3" key="1">
    <citation type="submission" date="2024-01" db="EMBL/GenBank/DDBJ databases">
        <title>Complete genome of Cladobotryum mycophilum ATHUM6906.</title>
        <authorList>
            <person name="Christinaki A.C."/>
            <person name="Myridakis A.I."/>
            <person name="Kouvelis V.N."/>
        </authorList>
    </citation>
    <scope>NUCLEOTIDE SEQUENCE [LARGE SCALE GENOMIC DNA]</scope>
    <source>
        <strain evidence="2 3">ATHUM6906</strain>
    </source>
</reference>
<dbReference type="PRINTS" id="PR00081">
    <property type="entry name" value="GDHRDH"/>
</dbReference>
<evidence type="ECO:0000313" key="3">
    <source>
        <dbReference type="Proteomes" id="UP001338125"/>
    </source>
</evidence>
<dbReference type="EMBL" id="JAVFKD010000012">
    <property type="protein sequence ID" value="KAK5993201.1"/>
    <property type="molecule type" value="Genomic_DNA"/>
</dbReference>
<name>A0ABR0SNA2_9HYPO</name>
<protein>
    <submittedName>
        <fullName evidence="2">Short chain dehydrogenase atnD</fullName>
    </submittedName>
</protein>
<gene>
    <name evidence="2" type="ORF">PT974_06629</name>
</gene>
<comment type="caution">
    <text evidence="2">The sequence shown here is derived from an EMBL/GenBank/DDBJ whole genome shotgun (WGS) entry which is preliminary data.</text>
</comment>
<evidence type="ECO:0000313" key="2">
    <source>
        <dbReference type="EMBL" id="KAK5993201.1"/>
    </source>
</evidence>
<dbReference type="SUPFAM" id="SSF51735">
    <property type="entry name" value="NAD(P)-binding Rossmann-fold domains"/>
    <property type="match status" value="1"/>
</dbReference>
<dbReference type="Gene3D" id="3.40.50.720">
    <property type="entry name" value="NAD(P)-binding Rossmann-like Domain"/>
    <property type="match status" value="1"/>
</dbReference>
<organism evidence="2 3">
    <name type="scientific">Cladobotryum mycophilum</name>
    <dbReference type="NCBI Taxonomy" id="491253"/>
    <lineage>
        <taxon>Eukaryota</taxon>
        <taxon>Fungi</taxon>
        <taxon>Dikarya</taxon>
        <taxon>Ascomycota</taxon>
        <taxon>Pezizomycotina</taxon>
        <taxon>Sordariomycetes</taxon>
        <taxon>Hypocreomycetidae</taxon>
        <taxon>Hypocreales</taxon>
        <taxon>Hypocreaceae</taxon>
        <taxon>Cladobotryum</taxon>
    </lineage>
</organism>
<dbReference type="Proteomes" id="UP001338125">
    <property type="component" value="Unassembled WGS sequence"/>
</dbReference>
<evidence type="ECO:0000256" key="1">
    <source>
        <dbReference type="ARBA" id="ARBA00023002"/>
    </source>
</evidence>
<dbReference type="PANTHER" id="PTHR43157">
    <property type="entry name" value="PHOSPHATIDYLINOSITOL-GLYCAN BIOSYNTHESIS CLASS F PROTEIN-RELATED"/>
    <property type="match status" value="1"/>
</dbReference>
<accession>A0ABR0SNA2</accession>
<keyword evidence="1" id="KW-0560">Oxidoreductase</keyword>
<dbReference type="InterPro" id="IPR002347">
    <property type="entry name" value="SDR_fam"/>
</dbReference>
<proteinExistence type="predicted"/>
<dbReference type="InterPro" id="IPR036291">
    <property type="entry name" value="NAD(P)-bd_dom_sf"/>
</dbReference>
<dbReference type="Pfam" id="PF00106">
    <property type="entry name" value="adh_short"/>
    <property type="match status" value="1"/>
</dbReference>
<sequence length="324" mass="35867">MGLISSLLGQVSNLPYPEEDCTDRVIIVTGANVGLGREAARHFVRLNASKVILACRNLDKAEQAKQDIEQSTQRTGVVEIWQLDLSSYDSVKEFAARASRLERLDVLLNNASILTKRWEVFEGHESQMTVNVISTLLLSLLILPTLRKTGAKYNIAPHIVIVSSDGAFTAIAPELKAENIIKAFDSDARFYGPERYGVTKLLQLMVVCKLAAAVDTSGKGHVIVNGLNPGVCKTELFRDVDFAVGFVIWVFSVLFGRTPEMGSRTLMTAAFAGEETHGNWMTNCRLHTWPYSMRGAKGEDTTNRFWDELLDVMEDIEPGVTDNI</sequence>